<dbReference type="EMBL" id="RXIC02000019">
    <property type="protein sequence ID" value="KAB1225473.1"/>
    <property type="molecule type" value="Genomic_DNA"/>
</dbReference>
<evidence type="ECO:0000313" key="6">
    <source>
        <dbReference type="Proteomes" id="UP000516437"/>
    </source>
</evidence>
<organism evidence="5 6">
    <name type="scientific">Morella rubra</name>
    <name type="common">Chinese bayberry</name>
    <dbReference type="NCBI Taxonomy" id="262757"/>
    <lineage>
        <taxon>Eukaryota</taxon>
        <taxon>Viridiplantae</taxon>
        <taxon>Streptophyta</taxon>
        <taxon>Embryophyta</taxon>
        <taxon>Tracheophyta</taxon>
        <taxon>Spermatophyta</taxon>
        <taxon>Magnoliopsida</taxon>
        <taxon>eudicotyledons</taxon>
        <taxon>Gunneridae</taxon>
        <taxon>Pentapetalae</taxon>
        <taxon>rosids</taxon>
        <taxon>fabids</taxon>
        <taxon>Fagales</taxon>
        <taxon>Myricaceae</taxon>
        <taxon>Morella</taxon>
    </lineage>
</organism>
<dbReference type="CDD" id="cd06464">
    <property type="entry name" value="ACD_sHsps-like"/>
    <property type="match status" value="1"/>
</dbReference>
<dbReference type="SUPFAM" id="SSF49764">
    <property type="entry name" value="HSP20-like chaperones"/>
    <property type="match status" value="1"/>
</dbReference>
<dbReference type="OrthoDB" id="1431247at2759"/>
<proteinExistence type="inferred from homology"/>
<dbReference type="PROSITE" id="PS01031">
    <property type="entry name" value="SHSP"/>
    <property type="match status" value="1"/>
</dbReference>
<accession>A0A6A1WL59</accession>
<comment type="caution">
    <text evidence="5">The sequence shown here is derived from an EMBL/GenBank/DDBJ whole genome shotgun (WGS) entry which is preliminary data.</text>
</comment>
<keyword evidence="6" id="KW-1185">Reference proteome</keyword>
<dbReference type="InterPro" id="IPR008978">
    <property type="entry name" value="HSP20-like_chaperone"/>
</dbReference>
<dbReference type="InterPro" id="IPR002068">
    <property type="entry name" value="A-crystallin/Hsp20_dom"/>
</dbReference>
<feature type="domain" description="SHSP" evidence="4">
    <location>
        <begin position="22"/>
        <end position="127"/>
    </location>
</feature>
<evidence type="ECO:0000313" key="5">
    <source>
        <dbReference type="EMBL" id="KAB1225473.1"/>
    </source>
</evidence>
<dbReference type="AlphaFoldDB" id="A0A6A1WL59"/>
<comment type="similarity">
    <text evidence="1 2">Belongs to the small heat shock protein (HSP20) family.</text>
</comment>
<evidence type="ECO:0000259" key="4">
    <source>
        <dbReference type="PROSITE" id="PS01031"/>
    </source>
</evidence>
<keyword evidence="3" id="KW-0472">Membrane</keyword>
<protein>
    <submittedName>
        <fullName evidence="5">Protein RESTRICTED TEV MOVEMENT 2</fullName>
    </submittedName>
</protein>
<feature type="transmembrane region" description="Helical" evidence="3">
    <location>
        <begin position="132"/>
        <end position="152"/>
    </location>
</feature>
<dbReference type="Gene3D" id="2.60.40.790">
    <property type="match status" value="1"/>
</dbReference>
<dbReference type="Pfam" id="PF00011">
    <property type="entry name" value="HSP20"/>
    <property type="match status" value="1"/>
</dbReference>
<gene>
    <name evidence="5" type="ORF">CJ030_MR1G019355</name>
</gene>
<keyword evidence="3" id="KW-1133">Transmembrane helix</keyword>
<name>A0A6A1WL59_9ROSI</name>
<evidence type="ECO:0000256" key="2">
    <source>
        <dbReference type="RuleBase" id="RU003616"/>
    </source>
</evidence>
<dbReference type="Proteomes" id="UP000516437">
    <property type="component" value="Chromosome 1"/>
</dbReference>
<evidence type="ECO:0000256" key="1">
    <source>
        <dbReference type="PROSITE-ProRule" id="PRU00285"/>
    </source>
</evidence>
<evidence type="ECO:0000256" key="3">
    <source>
        <dbReference type="SAM" id="Phobius"/>
    </source>
</evidence>
<keyword evidence="3" id="KW-0812">Transmembrane</keyword>
<reference evidence="5 6" key="1">
    <citation type="journal article" date="2019" name="Plant Biotechnol. J.">
        <title>The red bayberry genome and genetic basis of sex determination.</title>
        <authorList>
            <person name="Jia H.M."/>
            <person name="Jia H.J."/>
            <person name="Cai Q.L."/>
            <person name="Wang Y."/>
            <person name="Zhao H.B."/>
            <person name="Yang W.F."/>
            <person name="Wang G.Y."/>
            <person name="Li Y.H."/>
            <person name="Zhan D.L."/>
            <person name="Shen Y.T."/>
            <person name="Niu Q.F."/>
            <person name="Chang L."/>
            <person name="Qiu J."/>
            <person name="Zhao L."/>
            <person name="Xie H.B."/>
            <person name="Fu W.Y."/>
            <person name="Jin J."/>
            <person name="Li X.W."/>
            <person name="Jiao Y."/>
            <person name="Zhou C.C."/>
            <person name="Tu T."/>
            <person name="Chai C.Y."/>
            <person name="Gao J.L."/>
            <person name="Fan L.J."/>
            <person name="van de Weg E."/>
            <person name="Wang J.Y."/>
            <person name="Gao Z.S."/>
        </authorList>
    </citation>
    <scope>NUCLEOTIDE SEQUENCE [LARGE SCALE GENOMIC DNA]</scope>
    <source>
        <tissue evidence="5">Leaves</tissue>
    </source>
</reference>
<sequence length="154" mass="17521">MSTRQHPRELSTASFLQSENSIVYEEFQPNIEGKEEEAPYVALFRFPAGFVKEQVRIIYFNPTRRIRIQGERTLEDNRKSQFDASLLVPENCDTEKMQANIEQGNLTITMPIKTALDSAKQKAVKNLARRQMLVNVGAAGLVIGAIGAYVYYYK</sequence>